<name>A0A0J6WFK3_9MYCO</name>
<organism evidence="7 9">
    <name type="scientific">Mycolicibacterium obuense</name>
    <dbReference type="NCBI Taxonomy" id="1807"/>
    <lineage>
        <taxon>Bacteria</taxon>
        <taxon>Bacillati</taxon>
        <taxon>Actinomycetota</taxon>
        <taxon>Actinomycetes</taxon>
        <taxon>Mycobacteriales</taxon>
        <taxon>Mycobacteriaceae</taxon>
        <taxon>Mycolicibacterium</taxon>
    </lineage>
</organism>
<dbReference type="Gene3D" id="1.10.357.10">
    <property type="entry name" value="Tetracycline Repressor, domain 2"/>
    <property type="match status" value="1"/>
</dbReference>
<protein>
    <submittedName>
        <fullName evidence="7">HTH-type transcriptional repressor NicS</fullName>
    </submittedName>
    <submittedName>
        <fullName evidence="6">TetR family transcriptional regulator</fullName>
    </submittedName>
</protein>
<dbReference type="PATRIC" id="fig|1807.13.peg.744"/>
<evidence type="ECO:0000256" key="4">
    <source>
        <dbReference type="PROSITE-ProRule" id="PRU00335"/>
    </source>
</evidence>
<dbReference type="GO" id="GO:0003700">
    <property type="term" value="F:DNA-binding transcription factor activity"/>
    <property type="evidence" value="ECO:0007669"/>
    <property type="project" value="TreeGrafter"/>
</dbReference>
<dbReference type="Pfam" id="PF00440">
    <property type="entry name" value="TetR_N"/>
    <property type="match status" value="1"/>
</dbReference>
<evidence type="ECO:0000259" key="5">
    <source>
        <dbReference type="PROSITE" id="PS50977"/>
    </source>
</evidence>
<dbReference type="PRINTS" id="PR00455">
    <property type="entry name" value="HTHTETR"/>
</dbReference>
<keyword evidence="8" id="KW-1185">Reference proteome</keyword>
<dbReference type="Proteomes" id="UP000036313">
    <property type="component" value="Unassembled WGS sequence"/>
</dbReference>
<keyword evidence="2 4" id="KW-0238">DNA-binding</keyword>
<dbReference type="InterPro" id="IPR009057">
    <property type="entry name" value="Homeodomain-like_sf"/>
</dbReference>
<evidence type="ECO:0000313" key="8">
    <source>
        <dbReference type="Proteomes" id="UP000034150"/>
    </source>
</evidence>
<reference evidence="7 9" key="1">
    <citation type="journal article" date="2015" name="Genome Biol. Evol.">
        <title>Characterization of Three Mycobacterium spp. with Potential Use in Bioremediation by Genome Sequencing and Comparative Genomics.</title>
        <authorList>
            <person name="Das S."/>
            <person name="Pettersson B.M."/>
            <person name="Behra P.R."/>
            <person name="Ramesh M."/>
            <person name="Dasgupta S."/>
            <person name="Bhattacharya A."/>
            <person name="Kirsebom L.A."/>
        </authorList>
    </citation>
    <scope>NUCLEOTIDE SEQUENCE [LARGE SCALE GENOMIC DNA]</scope>
    <source>
        <strain evidence="7 9">DSM 44075</strain>
    </source>
</reference>
<evidence type="ECO:0000256" key="1">
    <source>
        <dbReference type="ARBA" id="ARBA00023015"/>
    </source>
</evidence>
<dbReference type="PANTHER" id="PTHR30055">
    <property type="entry name" value="HTH-TYPE TRANSCRIPTIONAL REGULATOR RUTR"/>
    <property type="match status" value="1"/>
</dbReference>
<evidence type="ECO:0000313" key="9">
    <source>
        <dbReference type="Proteomes" id="UP000036313"/>
    </source>
</evidence>
<dbReference type="SUPFAM" id="SSF46689">
    <property type="entry name" value="Homeodomain-like"/>
    <property type="match status" value="1"/>
</dbReference>
<dbReference type="AlphaFoldDB" id="A0A0J6WFK3"/>
<dbReference type="PROSITE" id="PS50977">
    <property type="entry name" value="HTH_TETR_2"/>
    <property type="match status" value="1"/>
</dbReference>
<evidence type="ECO:0000313" key="7">
    <source>
        <dbReference type="EMBL" id="KMO80507.1"/>
    </source>
</evidence>
<feature type="DNA-binding region" description="H-T-H motif" evidence="4">
    <location>
        <begin position="39"/>
        <end position="58"/>
    </location>
</feature>
<evidence type="ECO:0000313" key="6">
    <source>
        <dbReference type="EMBL" id="KKF00697.1"/>
    </source>
</evidence>
<gene>
    <name evidence="7" type="primary">nicS_1</name>
    <name evidence="7" type="ORF">MOBUDSM44075_00971</name>
    <name evidence="6" type="ORF">WN67_17405</name>
</gene>
<dbReference type="InterPro" id="IPR001647">
    <property type="entry name" value="HTH_TetR"/>
</dbReference>
<proteinExistence type="predicted"/>
<keyword evidence="1" id="KW-0805">Transcription regulation</keyword>
<accession>A0A0J6WFK3</accession>
<dbReference type="GO" id="GO:0000976">
    <property type="term" value="F:transcription cis-regulatory region binding"/>
    <property type="evidence" value="ECO:0007669"/>
    <property type="project" value="TreeGrafter"/>
</dbReference>
<dbReference type="Proteomes" id="UP000034150">
    <property type="component" value="Unassembled WGS sequence"/>
</dbReference>
<dbReference type="STRING" id="1807.MOBUDSM44075_00971"/>
<dbReference type="InterPro" id="IPR050109">
    <property type="entry name" value="HTH-type_TetR-like_transc_reg"/>
</dbReference>
<evidence type="ECO:0000256" key="2">
    <source>
        <dbReference type="ARBA" id="ARBA00023125"/>
    </source>
</evidence>
<dbReference type="EMBL" id="JYNU01000005">
    <property type="protein sequence ID" value="KMO80507.1"/>
    <property type="molecule type" value="Genomic_DNA"/>
</dbReference>
<evidence type="ECO:0000256" key="3">
    <source>
        <dbReference type="ARBA" id="ARBA00023163"/>
    </source>
</evidence>
<comment type="caution">
    <text evidence="7">The sequence shown here is derived from an EMBL/GenBank/DDBJ whole genome shotgun (WGS) entry which is preliminary data.</text>
</comment>
<dbReference type="RefSeq" id="WP_046364307.1">
    <property type="nucleotide sequence ID" value="NZ_CALTXN010000014.1"/>
</dbReference>
<feature type="domain" description="HTH tetR-type" evidence="5">
    <location>
        <begin position="16"/>
        <end position="76"/>
    </location>
</feature>
<dbReference type="PANTHER" id="PTHR30055:SF238">
    <property type="entry name" value="MYCOFACTOCIN BIOSYNTHESIS TRANSCRIPTIONAL REGULATOR MFTR-RELATED"/>
    <property type="match status" value="1"/>
</dbReference>
<sequence>MSISEPPRGLRHRKKIATRRAIRRAAIHLFEQQGFANTTIEQIAAASDVSARTFYRYYATKEAVLICDQAEPIVAAFRDAPAHLSPVAAYRHAVNAYFAGLSEDDRHDTIVAQHMLYSLHETRGVLYAEYTELMALMTDALQYRPGPSLGLAERRVIAGAIIGVLMAVSDGEPLPEESLGNALDILESTLAPPVR</sequence>
<keyword evidence="3" id="KW-0804">Transcription</keyword>
<reference evidence="6 8" key="2">
    <citation type="submission" date="2015-04" db="EMBL/GenBank/DDBJ databases">
        <title>Genome sequence of Mycobacterium obuense UC1.</title>
        <authorList>
            <person name="Greninger A.L."/>
            <person name="Cunningham G."/>
            <person name="Chiu C.Y."/>
            <person name="Miller S."/>
        </authorList>
    </citation>
    <scope>NUCLEOTIDE SEQUENCE [LARGE SCALE GENOMIC DNA]</scope>
    <source>
        <strain evidence="6 8">UC1</strain>
    </source>
</reference>
<dbReference type="EMBL" id="LAUZ02000005">
    <property type="protein sequence ID" value="KKF00697.1"/>
    <property type="molecule type" value="Genomic_DNA"/>
</dbReference>
<dbReference type="OrthoDB" id="4143918at2"/>